<dbReference type="OrthoDB" id="3687641at2759"/>
<evidence type="ECO:0000313" key="3">
    <source>
        <dbReference type="EMBL" id="RDW92911.1"/>
    </source>
</evidence>
<organism evidence="3 4">
    <name type="scientific">Aspergillus mulundensis</name>
    <dbReference type="NCBI Taxonomy" id="1810919"/>
    <lineage>
        <taxon>Eukaryota</taxon>
        <taxon>Fungi</taxon>
        <taxon>Dikarya</taxon>
        <taxon>Ascomycota</taxon>
        <taxon>Pezizomycotina</taxon>
        <taxon>Eurotiomycetes</taxon>
        <taxon>Eurotiomycetidae</taxon>
        <taxon>Eurotiales</taxon>
        <taxon>Aspergillaceae</taxon>
        <taxon>Aspergillus</taxon>
        <taxon>Aspergillus subgen. Nidulantes</taxon>
    </lineage>
</organism>
<dbReference type="STRING" id="1810919.A0A3D8T382"/>
<dbReference type="Proteomes" id="UP000256690">
    <property type="component" value="Unassembled WGS sequence"/>
</dbReference>
<keyword evidence="4" id="KW-1185">Reference proteome</keyword>
<feature type="region of interest" description="Disordered" evidence="2">
    <location>
        <begin position="18"/>
        <end position="56"/>
    </location>
</feature>
<dbReference type="InterPro" id="IPR021765">
    <property type="entry name" value="UstYa-like"/>
</dbReference>
<evidence type="ECO:0000256" key="1">
    <source>
        <dbReference type="ARBA" id="ARBA00035112"/>
    </source>
</evidence>
<feature type="compositionally biased region" description="Basic and acidic residues" evidence="2">
    <location>
        <begin position="263"/>
        <end position="276"/>
    </location>
</feature>
<protein>
    <submittedName>
        <fullName evidence="3">Uncharacterized protein</fullName>
    </submittedName>
</protein>
<accession>A0A3D8T382</accession>
<feature type="region of interest" description="Disordered" evidence="2">
    <location>
        <begin position="204"/>
        <end position="277"/>
    </location>
</feature>
<evidence type="ECO:0000256" key="2">
    <source>
        <dbReference type="SAM" id="MobiDB-lite"/>
    </source>
</evidence>
<dbReference type="EMBL" id="PVWQ01000001">
    <property type="protein sequence ID" value="RDW92911.1"/>
    <property type="molecule type" value="Genomic_DNA"/>
</dbReference>
<dbReference type="AlphaFoldDB" id="A0A3D8T382"/>
<comment type="caution">
    <text evidence="3">The sequence shown here is derived from an EMBL/GenBank/DDBJ whole genome shotgun (WGS) entry which is preliminary data.</text>
</comment>
<sequence>MEKSTFLTALWPSPRQTHRFQTIKTETSTADDDDDNNCTDSEGLLASSSRRTKTPARKPALSTTWICLTTANLAMMSITASVFLSAKLQGTGSGSGSSEKNAILRPVSWWSPILDAVEIPTYETTLNGTLFPLPEPSIARQEPGPDNDAAWAQYERILTTSVTRADILKLGKDPDTVARFDDAYWGLGDDAYMVQFDHGDDLGHAARQNALDPPGPLPRHPAAEPAVQRQHGGPDAGLGRGAARALARLQHQPQVPRPRRDRRLPGPEHGGRREIQAHGTAGWGVCLAVALDAGE</sequence>
<reference evidence="3 4" key="1">
    <citation type="journal article" date="2018" name="IMA Fungus">
        <title>IMA Genome-F 9: Draft genome sequence of Annulohypoxylon stygium, Aspergillus mulundensis, Berkeleyomyces basicola (syn. Thielaviopsis basicola), Ceratocystis smalleyi, two Cercospora beticola strains, Coleophoma cylindrospora, Fusarium fracticaudum, Phialophora cf. hyalina, and Morchella septimelata.</title>
        <authorList>
            <person name="Wingfield B.D."/>
            <person name="Bills G.F."/>
            <person name="Dong Y."/>
            <person name="Huang W."/>
            <person name="Nel W.J."/>
            <person name="Swalarsk-Parry B.S."/>
            <person name="Vaghefi N."/>
            <person name="Wilken P.M."/>
            <person name="An Z."/>
            <person name="de Beer Z.W."/>
            <person name="De Vos L."/>
            <person name="Chen L."/>
            <person name="Duong T.A."/>
            <person name="Gao Y."/>
            <person name="Hammerbacher A."/>
            <person name="Kikkert J.R."/>
            <person name="Li Y."/>
            <person name="Li H."/>
            <person name="Li K."/>
            <person name="Li Q."/>
            <person name="Liu X."/>
            <person name="Ma X."/>
            <person name="Naidoo K."/>
            <person name="Pethybridge S.J."/>
            <person name="Sun J."/>
            <person name="Steenkamp E.T."/>
            <person name="van der Nest M.A."/>
            <person name="van Wyk S."/>
            <person name="Wingfield M.J."/>
            <person name="Xiong C."/>
            <person name="Yue Q."/>
            <person name="Zhang X."/>
        </authorList>
    </citation>
    <scope>NUCLEOTIDE SEQUENCE [LARGE SCALE GENOMIC DNA]</scope>
    <source>
        <strain evidence="3 4">DSM 5745</strain>
    </source>
</reference>
<proteinExistence type="inferred from homology"/>
<dbReference type="RefSeq" id="XP_026608094.1">
    <property type="nucleotide sequence ID" value="XM_026742249.1"/>
</dbReference>
<dbReference type="Pfam" id="PF11807">
    <property type="entry name" value="UstYa"/>
    <property type="match status" value="1"/>
</dbReference>
<gene>
    <name evidence="3" type="ORF">DSM5745_00233</name>
</gene>
<comment type="similarity">
    <text evidence="1">Belongs to the ustYa family.</text>
</comment>
<dbReference type="GO" id="GO:0043386">
    <property type="term" value="P:mycotoxin biosynthetic process"/>
    <property type="evidence" value="ECO:0007669"/>
    <property type="project" value="InterPro"/>
</dbReference>
<evidence type="ECO:0000313" key="4">
    <source>
        <dbReference type="Proteomes" id="UP000256690"/>
    </source>
</evidence>
<dbReference type="GeneID" id="38110603"/>
<name>A0A3D8T382_9EURO</name>